<dbReference type="SUPFAM" id="SSF88946">
    <property type="entry name" value="Sigma2 domain of RNA polymerase sigma factors"/>
    <property type="match status" value="1"/>
</dbReference>
<dbReference type="InterPro" id="IPR013249">
    <property type="entry name" value="RNA_pol_sigma70_r4_t2"/>
</dbReference>
<dbReference type="InterPro" id="IPR036388">
    <property type="entry name" value="WH-like_DNA-bd_sf"/>
</dbReference>
<sequence length="171" mass="19547">MAEDTQPVLLDYLTKRYANLKLRLTRMLGSDDMASDALHDTWLRLKGKHDQGPFQSPGAYLVRMAHNIAVDAQRRRRRVLSGNDIDTLLNEMVDPAPGPEQTAETRSDLEVLMKIMDRMPERRRLVVVMVHWEDVTQKEAAKRLGVSLRTVASELKRAHETLNAYIAAEKE</sequence>
<dbReference type="InterPro" id="IPR039425">
    <property type="entry name" value="RNA_pol_sigma-70-like"/>
</dbReference>
<evidence type="ECO:0000313" key="8">
    <source>
        <dbReference type="EMBL" id="MDF3838483.1"/>
    </source>
</evidence>
<dbReference type="EMBL" id="JARJLM010000597">
    <property type="protein sequence ID" value="MDF3838483.1"/>
    <property type="molecule type" value="Genomic_DNA"/>
</dbReference>
<evidence type="ECO:0000313" key="9">
    <source>
        <dbReference type="Proteomes" id="UP001216674"/>
    </source>
</evidence>
<name>A0ABT6B1J5_9BURK</name>
<keyword evidence="5" id="KW-0804">Transcription</keyword>
<dbReference type="InterPro" id="IPR007627">
    <property type="entry name" value="RNA_pol_sigma70_r2"/>
</dbReference>
<accession>A0ABT6B1J5</accession>
<keyword evidence="9" id="KW-1185">Reference proteome</keyword>
<protein>
    <submittedName>
        <fullName evidence="8">Sigma-70 family RNA polymerase sigma factor</fullName>
    </submittedName>
</protein>
<dbReference type="InterPro" id="IPR014284">
    <property type="entry name" value="RNA_pol_sigma-70_dom"/>
</dbReference>
<gene>
    <name evidence="8" type="ORF">P3W85_36960</name>
</gene>
<evidence type="ECO:0000256" key="2">
    <source>
        <dbReference type="ARBA" id="ARBA00023015"/>
    </source>
</evidence>
<comment type="caution">
    <text evidence="8">The sequence shown here is derived from an EMBL/GenBank/DDBJ whole genome shotgun (WGS) entry which is preliminary data.</text>
</comment>
<dbReference type="InterPro" id="IPR013325">
    <property type="entry name" value="RNA_pol_sigma_r2"/>
</dbReference>
<dbReference type="SUPFAM" id="SSF88659">
    <property type="entry name" value="Sigma3 and sigma4 domains of RNA polymerase sigma factors"/>
    <property type="match status" value="1"/>
</dbReference>
<dbReference type="Pfam" id="PF04542">
    <property type="entry name" value="Sigma70_r2"/>
    <property type="match status" value="1"/>
</dbReference>
<evidence type="ECO:0000256" key="1">
    <source>
        <dbReference type="ARBA" id="ARBA00010641"/>
    </source>
</evidence>
<evidence type="ECO:0000256" key="5">
    <source>
        <dbReference type="ARBA" id="ARBA00023163"/>
    </source>
</evidence>
<proteinExistence type="inferred from homology"/>
<evidence type="ECO:0000256" key="3">
    <source>
        <dbReference type="ARBA" id="ARBA00023082"/>
    </source>
</evidence>
<keyword evidence="3" id="KW-0731">Sigma factor</keyword>
<dbReference type="RefSeq" id="WP_276268437.1">
    <property type="nucleotide sequence ID" value="NZ_JARJLM010000597.1"/>
</dbReference>
<keyword evidence="2" id="KW-0805">Transcription regulation</keyword>
<dbReference type="PANTHER" id="PTHR43133:SF8">
    <property type="entry name" value="RNA POLYMERASE SIGMA FACTOR HI_1459-RELATED"/>
    <property type="match status" value="1"/>
</dbReference>
<dbReference type="Pfam" id="PF08281">
    <property type="entry name" value="Sigma70_r4_2"/>
    <property type="match status" value="1"/>
</dbReference>
<evidence type="ECO:0000259" key="6">
    <source>
        <dbReference type="Pfam" id="PF04542"/>
    </source>
</evidence>
<evidence type="ECO:0000256" key="4">
    <source>
        <dbReference type="ARBA" id="ARBA00023125"/>
    </source>
</evidence>
<dbReference type="NCBIfam" id="TIGR02937">
    <property type="entry name" value="sigma70-ECF"/>
    <property type="match status" value="1"/>
</dbReference>
<feature type="domain" description="RNA polymerase sigma factor 70 region 4 type 2" evidence="7">
    <location>
        <begin position="110"/>
        <end position="158"/>
    </location>
</feature>
<dbReference type="PANTHER" id="PTHR43133">
    <property type="entry name" value="RNA POLYMERASE ECF-TYPE SIGMA FACTO"/>
    <property type="match status" value="1"/>
</dbReference>
<reference evidence="8 9" key="1">
    <citation type="submission" date="2023-03" db="EMBL/GenBank/DDBJ databases">
        <title>Draft assemblies of triclosan tolerant bacteria isolated from returned activated sludge.</title>
        <authorList>
            <person name="Van Hamelsveld S."/>
        </authorList>
    </citation>
    <scope>NUCLEOTIDE SEQUENCE [LARGE SCALE GENOMIC DNA]</scope>
    <source>
        <strain evidence="8 9">GW210010_S58</strain>
    </source>
</reference>
<dbReference type="Gene3D" id="1.10.1740.10">
    <property type="match status" value="1"/>
</dbReference>
<keyword evidence="4" id="KW-0238">DNA-binding</keyword>
<feature type="domain" description="RNA polymerase sigma-70 region 2" evidence="6">
    <location>
        <begin position="24"/>
        <end position="78"/>
    </location>
</feature>
<dbReference type="Gene3D" id="1.10.10.10">
    <property type="entry name" value="Winged helix-like DNA-binding domain superfamily/Winged helix DNA-binding domain"/>
    <property type="match status" value="1"/>
</dbReference>
<dbReference type="InterPro" id="IPR013324">
    <property type="entry name" value="RNA_pol_sigma_r3/r4-like"/>
</dbReference>
<dbReference type="Proteomes" id="UP001216674">
    <property type="component" value="Unassembled WGS sequence"/>
</dbReference>
<comment type="similarity">
    <text evidence="1">Belongs to the sigma-70 factor family. ECF subfamily.</text>
</comment>
<dbReference type="CDD" id="cd06171">
    <property type="entry name" value="Sigma70_r4"/>
    <property type="match status" value="1"/>
</dbReference>
<evidence type="ECO:0000259" key="7">
    <source>
        <dbReference type="Pfam" id="PF08281"/>
    </source>
</evidence>
<organism evidence="8 9">
    <name type="scientific">Cupriavidus basilensis</name>
    <dbReference type="NCBI Taxonomy" id="68895"/>
    <lineage>
        <taxon>Bacteria</taxon>
        <taxon>Pseudomonadati</taxon>
        <taxon>Pseudomonadota</taxon>
        <taxon>Betaproteobacteria</taxon>
        <taxon>Burkholderiales</taxon>
        <taxon>Burkholderiaceae</taxon>
        <taxon>Cupriavidus</taxon>
    </lineage>
</organism>